<feature type="compositionally biased region" description="Polar residues" evidence="1">
    <location>
        <begin position="200"/>
        <end position="212"/>
    </location>
</feature>
<evidence type="ECO:0000256" key="1">
    <source>
        <dbReference type="SAM" id="MobiDB-lite"/>
    </source>
</evidence>
<feature type="compositionally biased region" description="Basic and acidic residues" evidence="1">
    <location>
        <begin position="152"/>
        <end position="166"/>
    </location>
</feature>
<gene>
    <name evidence="2" type="primary">Hypp2531</name>
    <name evidence="2" type="ORF">BLAG_LOCUS17400</name>
</gene>
<name>A0A8J9ZU94_BRALA</name>
<protein>
    <submittedName>
        <fullName evidence="2">Hypp2531 protein</fullName>
    </submittedName>
</protein>
<evidence type="ECO:0000313" key="3">
    <source>
        <dbReference type="Proteomes" id="UP000838412"/>
    </source>
</evidence>
<keyword evidence="3" id="KW-1185">Reference proteome</keyword>
<reference evidence="2" key="1">
    <citation type="submission" date="2022-01" db="EMBL/GenBank/DDBJ databases">
        <authorList>
            <person name="Braso-Vives M."/>
        </authorList>
    </citation>
    <scope>NUCLEOTIDE SEQUENCE</scope>
</reference>
<feature type="region of interest" description="Disordered" evidence="1">
    <location>
        <begin position="132"/>
        <end position="237"/>
    </location>
</feature>
<accession>A0A8J9ZU94</accession>
<proteinExistence type="predicted"/>
<dbReference type="OrthoDB" id="10017306at2759"/>
<organism evidence="2 3">
    <name type="scientific">Branchiostoma lanceolatum</name>
    <name type="common">Common lancelet</name>
    <name type="synonym">Amphioxus lanceolatum</name>
    <dbReference type="NCBI Taxonomy" id="7740"/>
    <lineage>
        <taxon>Eukaryota</taxon>
        <taxon>Metazoa</taxon>
        <taxon>Chordata</taxon>
        <taxon>Cephalochordata</taxon>
        <taxon>Leptocardii</taxon>
        <taxon>Amphioxiformes</taxon>
        <taxon>Branchiostomatidae</taxon>
        <taxon>Branchiostoma</taxon>
    </lineage>
</organism>
<sequence>MAGASFDIKEAQPILPLDRCRSGSLPSLRSEMSFLTVTGEGIGESPLMKKRGSTPHLLEGTAGDGDAPQLTDDASAMGEEWLKFLDKAKQTASWTAELRKRTTQWHRMFNIHYRPKPRADDSLGLQGQALWTGEPHVTKKHGRISKTPSPSRADREPMPKKLREASSARPETSSSRDHGKRGRDPKKYPASSQREVKSIPNKTRAFSTNPSHSLEVKGSPLPLPVKRSISHSGEGSGVVVIVDPAPIELQIDDTDECSSADRRETKGE</sequence>
<evidence type="ECO:0000313" key="2">
    <source>
        <dbReference type="EMBL" id="CAH1262252.1"/>
    </source>
</evidence>
<dbReference type="Proteomes" id="UP000838412">
    <property type="component" value="Chromosome 4"/>
</dbReference>
<dbReference type="EMBL" id="OV696689">
    <property type="protein sequence ID" value="CAH1262252.1"/>
    <property type="molecule type" value="Genomic_DNA"/>
</dbReference>
<dbReference type="AlphaFoldDB" id="A0A8J9ZU94"/>